<comment type="caution">
    <text evidence="1">The sequence shown here is derived from an EMBL/GenBank/DDBJ whole genome shotgun (WGS) entry which is preliminary data.</text>
</comment>
<organism evidence="1 2">
    <name type="scientific">Lindgomyces ingoldianus</name>
    <dbReference type="NCBI Taxonomy" id="673940"/>
    <lineage>
        <taxon>Eukaryota</taxon>
        <taxon>Fungi</taxon>
        <taxon>Dikarya</taxon>
        <taxon>Ascomycota</taxon>
        <taxon>Pezizomycotina</taxon>
        <taxon>Dothideomycetes</taxon>
        <taxon>Pleosporomycetidae</taxon>
        <taxon>Pleosporales</taxon>
        <taxon>Lindgomycetaceae</taxon>
        <taxon>Lindgomyces</taxon>
    </lineage>
</organism>
<reference evidence="1" key="1">
    <citation type="journal article" date="2020" name="Stud. Mycol.">
        <title>101 Dothideomycetes genomes: a test case for predicting lifestyles and emergence of pathogens.</title>
        <authorList>
            <person name="Haridas S."/>
            <person name="Albert R."/>
            <person name="Binder M."/>
            <person name="Bloem J."/>
            <person name="Labutti K."/>
            <person name="Salamov A."/>
            <person name="Andreopoulos B."/>
            <person name="Baker S."/>
            <person name="Barry K."/>
            <person name="Bills G."/>
            <person name="Bluhm B."/>
            <person name="Cannon C."/>
            <person name="Castanera R."/>
            <person name="Culley D."/>
            <person name="Daum C."/>
            <person name="Ezra D."/>
            <person name="Gonzalez J."/>
            <person name="Henrissat B."/>
            <person name="Kuo A."/>
            <person name="Liang C."/>
            <person name="Lipzen A."/>
            <person name="Lutzoni F."/>
            <person name="Magnuson J."/>
            <person name="Mondo S."/>
            <person name="Nolan M."/>
            <person name="Ohm R."/>
            <person name="Pangilinan J."/>
            <person name="Park H.-J."/>
            <person name="Ramirez L."/>
            <person name="Alfaro M."/>
            <person name="Sun H."/>
            <person name="Tritt A."/>
            <person name="Yoshinaga Y."/>
            <person name="Zwiers L.-H."/>
            <person name="Turgeon B."/>
            <person name="Goodwin S."/>
            <person name="Spatafora J."/>
            <person name="Crous P."/>
            <person name="Grigoriev I."/>
        </authorList>
    </citation>
    <scope>NUCLEOTIDE SEQUENCE</scope>
    <source>
        <strain evidence="1">ATCC 200398</strain>
    </source>
</reference>
<dbReference type="Proteomes" id="UP000799755">
    <property type="component" value="Unassembled WGS sequence"/>
</dbReference>
<dbReference type="EMBL" id="MU003503">
    <property type="protein sequence ID" value="KAF2472112.1"/>
    <property type="molecule type" value="Genomic_DNA"/>
</dbReference>
<name>A0ACB6QZA4_9PLEO</name>
<protein>
    <submittedName>
        <fullName evidence="1">Uncharacterized protein</fullName>
    </submittedName>
</protein>
<gene>
    <name evidence="1" type="ORF">BDR25DRAFT_221124</name>
</gene>
<proteinExistence type="predicted"/>
<evidence type="ECO:0000313" key="1">
    <source>
        <dbReference type="EMBL" id="KAF2472112.1"/>
    </source>
</evidence>
<keyword evidence="2" id="KW-1185">Reference proteome</keyword>
<evidence type="ECO:0000313" key="2">
    <source>
        <dbReference type="Proteomes" id="UP000799755"/>
    </source>
</evidence>
<feature type="non-terminal residue" evidence="1">
    <location>
        <position position="1"/>
    </location>
</feature>
<accession>A0ACB6QZA4</accession>
<sequence>LPLRSCSKDKELLFVYEAQTSSLTLGPDEDFWTEYCFVDTYFGSEEKLHEYFSNCNPGEGFDPPLGGVGKMDTPCYDPREYYLKKLERRVRQVTRESTSLVDTFDERIEDYEKEIAKVFEDDKGKSHTRTLSDVIAKIQLFAGCMKATIDAWDTFYKTQISLFTIFGEQEWQSRIDNIVQNIVELDRLRGILLTKQHRFESKLASYTAFPLHFTAAIFSMGFIKPKYPWLAFFSVLFVTSIINYMIASHRSPFRRWLRRPLRNRAYRSMV</sequence>